<gene>
    <name evidence="2" type="ORF">BRADI_1g02361v3</name>
</gene>
<dbReference type="EMBL" id="CM000880">
    <property type="protein sequence ID" value="KQK12235.2"/>
    <property type="molecule type" value="Genomic_DNA"/>
</dbReference>
<dbReference type="InParanoid" id="A0A0Q3J2R9"/>
<name>A0A0Q3J2R9_BRADI</name>
<dbReference type="PANTHER" id="PTHR32133">
    <property type="entry name" value="OS07G0120400 PROTEIN"/>
    <property type="match status" value="1"/>
</dbReference>
<keyword evidence="4" id="KW-1185">Reference proteome</keyword>
<evidence type="ECO:0000313" key="2">
    <source>
        <dbReference type="EMBL" id="KQK12235.2"/>
    </source>
</evidence>
<feature type="domain" description="F-box protein AT5G49610-like beta-propeller" evidence="1">
    <location>
        <begin position="94"/>
        <end position="337"/>
    </location>
</feature>
<organism evidence="2">
    <name type="scientific">Brachypodium distachyon</name>
    <name type="common">Purple false brome</name>
    <name type="synonym">Trachynia distachya</name>
    <dbReference type="NCBI Taxonomy" id="15368"/>
    <lineage>
        <taxon>Eukaryota</taxon>
        <taxon>Viridiplantae</taxon>
        <taxon>Streptophyta</taxon>
        <taxon>Embryophyta</taxon>
        <taxon>Tracheophyta</taxon>
        <taxon>Spermatophyta</taxon>
        <taxon>Magnoliopsida</taxon>
        <taxon>Liliopsida</taxon>
        <taxon>Poales</taxon>
        <taxon>Poaceae</taxon>
        <taxon>BOP clade</taxon>
        <taxon>Pooideae</taxon>
        <taxon>Stipodae</taxon>
        <taxon>Brachypodieae</taxon>
        <taxon>Brachypodium</taxon>
    </lineage>
</organism>
<dbReference type="Proteomes" id="UP000008810">
    <property type="component" value="Chromosome 1"/>
</dbReference>
<dbReference type="Pfam" id="PF23635">
    <property type="entry name" value="Beta-prop_AT5G49610-like"/>
    <property type="match status" value="1"/>
</dbReference>
<dbReference type="OrthoDB" id="586649at2759"/>
<dbReference type="AlphaFoldDB" id="A0A0Q3J2R9"/>
<dbReference type="InterPro" id="IPR056594">
    <property type="entry name" value="AT5G49610-like_b-prop"/>
</dbReference>
<reference evidence="2" key="2">
    <citation type="submission" date="2017-06" db="EMBL/GenBank/DDBJ databases">
        <title>WGS assembly of Brachypodium distachyon.</title>
        <authorList>
            <consortium name="The International Brachypodium Initiative"/>
            <person name="Lucas S."/>
            <person name="Harmon-Smith M."/>
            <person name="Lail K."/>
            <person name="Tice H."/>
            <person name="Grimwood J."/>
            <person name="Bruce D."/>
            <person name="Barry K."/>
            <person name="Shu S."/>
            <person name="Lindquist E."/>
            <person name="Wang M."/>
            <person name="Pitluck S."/>
            <person name="Vogel J.P."/>
            <person name="Garvin D.F."/>
            <person name="Mockler T.C."/>
            <person name="Schmutz J."/>
            <person name="Rokhsar D."/>
            <person name="Bevan M.W."/>
        </authorList>
    </citation>
    <scope>NUCLEOTIDE SEQUENCE</scope>
    <source>
        <strain evidence="2">Bd21</strain>
    </source>
</reference>
<dbReference type="EnsemblPlants" id="KQK12235">
    <property type="protein sequence ID" value="KQK12235"/>
    <property type="gene ID" value="BRADI_1g02361v3"/>
</dbReference>
<dbReference type="PANTHER" id="PTHR32133:SF335">
    <property type="entry name" value="F-BOX ASSOCIATED DOMAIN-CONTAINING PROTEIN"/>
    <property type="match status" value="1"/>
</dbReference>
<evidence type="ECO:0000313" key="4">
    <source>
        <dbReference type="Proteomes" id="UP000008810"/>
    </source>
</evidence>
<sequence>MDSSDGARPKHVVYPIRSGALIAAILGTDEADFKRWRRLVHDARYLRRFRELHGVRPPLLGFFNDHPGSPLFVPTTGSFGVSAAMRRQEDWWALDCRHGRALLGSKRTGELLVWDLMTGEKQHLRLPPACDENWDYNHAVLCAAGYPHHGDCRSCPFLVAVVSSHQTDFITSARVYSSKTSVWGEVTSIATPHSLVANKPTALVGNTLYWLSDNSGIIIIELDLDKHSLGLIEDVPDDALYNYDGQIIIMPVEDGRLGFAGVDDGLSLHLWARVANIDGVVTWTLCRVIDLENFLAPEVLLGCIYRVEPIGFAEDADVIFINVHPSTYMINLKSMHIESCNY</sequence>
<reference evidence="3" key="3">
    <citation type="submission" date="2018-08" db="UniProtKB">
        <authorList>
            <consortium name="EnsemblPlants"/>
        </authorList>
    </citation>
    <scope>IDENTIFICATION</scope>
    <source>
        <strain evidence="3">cv. Bd21</strain>
    </source>
</reference>
<protein>
    <recommendedName>
        <fullName evidence="1">F-box protein AT5G49610-like beta-propeller domain-containing protein</fullName>
    </recommendedName>
</protein>
<evidence type="ECO:0000259" key="1">
    <source>
        <dbReference type="Pfam" id="PF23635"/>
    </source>
</evidence>
<proteinExistence type="predicted"/>
<reference evidence="2 3" key="1">
    <citation type="journal article" date="2010" name="Nature">
        <title>Genome sequencing and analysis of the model grass Brachypodium distachyon.</title>
        <authorList>
            <consortium name="International Brachypodium Initiative"/>
        </authorList>
    </citation>
    <scope>NUCLEOTIDE SEQUENCE [LARGE SCALE GENOMIC DNA]</scope>
    <source>
        <strain evidence="2 3">Bd21</strain>
    </source>
</reference>
<evidence type="ECO:0000313" key="3">
    <source>
        <dbReference type="EnsemblPlants" id="KQK12235"/>
    </source>
</evidence>
<accession>A0A0Q3J2R9</accession>
<dbReference type="STRING" id="15368.A0A0Q3J2R9"/>
<dbReference type="Gramene" id="KQK12235">
    <property type="protein sequence ID" value="KQK12235"/>
    <property type="gene ID" value="BRADI_1g02361v3"/>
</dbReference>